<evidence type="ECO:0000256" key="3">
    <source>
        <dbReference type="ARBA" id="ARBA00023242"/>
    </source>
</evidence>
<name>A0A8E2JZC5_9PEZI</name>
<evidence type="ECO:0000313" key="8">
    <source>
        <dbReference type="Proteomes" id="UP000250140"/>
    </source>
</evidence>
<feature type="domain" description="RRM" evidence="6">
    <location>
        <begin position="94"/>
        <end position="171"/>
    </location>
</feature>
<dbReference type="InterPro" id="IPR051945">
    <property type="entry name" value="RRM_MRD1_RNA_proc_ribogen"/>
</dbReference>
<evidence type="ECO:0000259" key="6">
    <source>
        <dbReference type="PROSITE" id="PS50102"/>
    </source>
</evidence>
<dbReference type="PROSITE" id="PS50102">
    <property type="entry name" value="RRM"/>
    <property type="match status" value="1"/>
</dbReference>
<feature type="compositionally biased region" description="Basic and acidic residues" evidence="5">
    <location>
        <begin position="204"/>
        <end position="215"/>
    </location>
</feature>
<sequence length="350" mass="39526">MERVRNLLADHFDERDNGASIKSLDAPATTQLPDVNFRETSFPPPILRNPHSSTETPSIADHSNTNINTKPSKGARGCDSDIAKATRLAMAEGRRLFVGNLSLRTRDNDLRAFFGSTKVESIIIPRSLEKGQLGHYGFVTTTTAAHAENAISELNNQLLCDRPIYIRLCKKNLNSKTDSNRPTKRRASEGPSEESDFSPHKKAKTEDSRHRRLSESDCYTSFEHLKTANDSNPPVIEFEDISDEVERRLKMSELRRWRQSQLPEGTRKRKWGELDDNESEENPQGREGRLTPPPAMSPPPKKQKQSAPPEKRKAPDTKYDMADIPKDASPRNAKLRKAELVCQDGKWIFA</sequence>
<protein>
    <recommendedName>
        <fullName evidence="6">RRM domain-containing protein</fullName>
    </recommendedName>
</protein>
<dbReference type="InterPro" id="IPR012677">
    <property type="entry name" value="Nucleotide-bd_a/b_plait_sf"/>
</dbReference>
<feature type="region of interest" description="Disordered" evidence="5">
    <location>
        <begin position="175"/>
        <end position="215"/>
    </location>
</feature>
<feature type="compositionally biased region" description="Polar residues" evidence="5">
    <location>
        <begin position="50"/>
        <end position="71"/>
    </location>
</feature>
<reference evidence="7 8" key="1">
    <citation type="journal article" date="2016" name="Nat. Commun.">
        <title>Ectomycorrhizal ecology is imprinted in the genome of the dominant symbiotic fungus Cenococcum geophilum.</title>
        <authorList>
            <consortium name="DOE Joint Genome Institute"/>
            <person name="Peter M."/>
            <person name="Kohler A."/>
            <person name="Ohm R.A."/>
            <person name="Kuo A."/>
            <person name="Krutzmann J."/>
            <person name="Morin E."/>
            <person name="Arend M."/>
            <person name="Barry K.W."/>
            <person name="Binder M."/>
            <person name="Choi C."/>
            <person name="Clum A."/>
            <person name="Copeland A."/>
            <person name="Grisel N."/>
            <person name="Haridas S."/>
            <person name="Kipfer T."/>
            <person name="LaButti K."/>
            <person name="Lindquist E."/>
            <person name="Lipzen A."/>
            <person name="Maire R."/>
            <person name="Meier B."/>
            <person name="Mihaltcheva S."/>
            <person name="Molinier V."/>
            <person name="Murat C."/>
            <person name="Poggeler S."/>
            <person name="Quandt C.A."/>
            <person name="Sperisen C."/>
            <person name="Tritt A."/>
            <person name="Tisserant E."/>
            <person name="Crous P.W."/>
            <person name="Henrissat B."/>
            <person name="Nehls U."/>
            <person name="Egli S."/>
            <person name="Spatafora J.W."/>
            <person name="Grigoriev I.V."/>
            <person name="Martin F.M."/>
        </authorList>
    </citation>
    <scope>NUCLEOTIDE SEQUENCE [LARGE SCALE GENOMIC DNA]</scope>
    <source>
        <strain evidence="7 8">CBS 207.34</strain>
    </source>
</reference>
<gene>
    <name evidence="7" type="ORF">AOQ84DRAFT_358662</name>
</gene>
<dbReference type="SUPFAM" id="SSF54928">
    <property type="entry name" value="RNA-binding domain, RBD"/>
    <property type="match status" value="1"/>
</dbReference>
<dbReference type="Gene3D" id="3.30.70.330">
    <property type="match status" value="1"/>
</dbReference>
<evidence type="ECO:0000256" key="5">
    <source>
        <dbReference type="SAM" id="MobiDB-lite"/>
    </source>
</evidence>
<dbReference type="InterPro" id="IPR000504">
    <property type="entry name" value="RRM_dom"/>
</dbReference>
<dbReference type="InterPro" id="IPR035979">
    <property type="entry name" value="RBD_domain_sf"/>
</dbReference>
<dbReference type="PANTHER" id="PTHR48039:SF3">
    <property type="entry name" value="CCHC-TYPE DOMAIN-CONTAINING PROTEIN"/>
    <property type="match status" value="1"/>
</dbReference>
<evidence type="ECO:0000313" key="7">
    <source>
        <dbReference type="EMBL" id="OCL14717.1"/>
    </source>
</evidence>
<feature type="region of interest" description="Disordered" evidence="5">
    <location>
        <begin position="260"/>
        <end position="336"/>
    </location>
</feature>
<keyword evidence="3" id="KW-0539">Nucleus</keyword>
<dbReference type="SMART" id="SM00360">
    <property type="entry name" value="RRM"/>
    <property type="match status" value="1"/>
</dbReference>
<dbReference type="PANTHER" id="PTHR48039">
    <property type="entry name" value="RNA-BINDING MOTIF PROTEIN 14B"/>
    <property type="match status" value="1"/>
</dbReference>
<feature type="region of interest" description="Disordered" evidence="5">
    <location>
        <begin position="41"/>
        <end position="78"/>
    </location>
</feature>
<proteinExistence type="predicted"/>
<dbReference type="OrthoDB" id="439808at2759"/>
<accession>A0A8E2JZC5</accession>
<dbReference type="Pfam" id="PF00076">
    <property type="entry name" value="RRM_1"/>
    <property type="match status" value="1"/>
</dbReference>
<feature type="compositionally biased region" description="Pro residues" evidence="5">
    <location>
        <begin position="291"/>
        <end position="300"/>
    </location>
</feature>
<keyword evidence="8" id="KW-1185">Reference proteome</keyword>
<organism evidence="7 8">
    <name type="scientific">Glonium stellatum</name>
    <dbReference type="NCBI Taxonomy" id="574774"/>
    <lineage>
        <taxon>Eukaryota</taxon>
        <taxon>Fungi</taxon>
        <taxon>Dikarya</taxon>
        <taxon>Ascomycota</taxon>
        <taxon>Pezizomycotina</taxon>
        <taxon>Dothideomycetes</taxon>
        <taxon>Pleosporomycetidae</taxon>
        <taxon>Gloniales</taxon>
        <taxon>Gloniaceae</taxon>
        <taxon>Glonium</taxon>
    </lineage>
</organism>
<dbReference type="AlphaFoldDB" id="A0A8E2JZC5"/>
<evidence type="ECO:0000256" key="1">
    <source>
        <dbReference type="ARBA" id="ARBA00004123"/>
    </source>
</evidence>
<feature type="compositionally biased region" description="Basic and acidic residues" evidence="5">
    <location>
        <begin position="309"/>
        <end position="329"/>
    </location>
</feature>
<dbReference type="GO" id="GO:0003729">
    <property type="term" value="F:mRNA binding"/>
    <property type="evidence" value="ECO:0007669"/>
    <property type="project" value="TreeGrafter"/>
</dbReference>
<comment type="subcellular location">
    <subcellularLocation>
        <location evidence="1">Nucleus</location>
    </subcellularLocation>
</comment>
<dbReference type="CDD" id="cd00590">
    <property type="entry name" value="RRM_SF"/>
    <property type="match status" value="1"/>
</dbReference>
<keyword evidence="2 4" id="KW-0694">RNA-binding</keyword>
<dbReference type="Proteomes" id="UP000250140">
    <property type="component" value="Unassembled WGS sequence"/>
</dbReference>
<evidence type="ECO:0000256" key="4">
    <source>
        <dbReference type="PROSITE-ProRule" id="PRU00176"/>
    </source>
</evidence>
<evidence type="ECO:0000256" key="2">
    <source>
        <dbReference type="ARBA" id="ARBA00022884"/>
    </source>
</evidence>
<dbReference type="EMBL" id="KV748544">
    <property type="protein sequence ID" value="OCL14717.1"/>
    <property type="molecule type" value="Genomic_DNA"/>
</dbReference>
<dbReference type="GO" id="GO:0005634">
    <property type="term" value="C:nucleus"/>
    <property type="evidence" value="ECO:0007669"/>
    <property type="project" value="UniProtKB-SubCell"/>
</dbReference>